<accession>A0A1B4FC18</accession>
<evidence type="ECO:0000313" key="2">
    <source>
        <dbReference type="Proteomes" id="UP000062519"/>
    </source>
</evidence>
<sequence length="60" mass="6745">MCIIGLPKRAVPVAALLYACVAQGPKDALLFQWPISFRQMYDQPATWIGTRARRANLSLR</sequence>
<name>A0A1B4FC18_9BURK</name>
<protein>
    <submittedName>
        <fullName evidence="1">Uncharacterized protein</fullName>
    </submittedName>
</protein>
<gene>
    <name evidence="1" type="ORF">WS70_04480</name>
</gene>
<keyword evidence="2" id="KW-1185">Reference proteome</keyword>
<dbReference type="KEGG" id="buu:WS70_04480"/>
<organism evidence="1 2">
    <name type="scientific">Burkholderia mayonis</name>
    <dbReference type="NCBI Taxonomy" id="1385591"/>
    <lineage>
        <taxon>Bacteria</taxon>
        <taxon>Pseudomonadati</taxon>
        <taxon>Pseudomonadota</taxon>
        <taxon>Betaproteobacteria</taxon>
        <taxon>Burkholderiales</taxon>
        <taxon>Burkholderiaceae</taxon>
        <taxon>Burkholderia</taxon>
        <taxon>pseudomallei group</taxon>
    </lineage>
</organism>
<dbReference type="Proteomes" id="UP000062519">
    <property type="component" value="Chromosome 1"/>
</dbReference>
<evidence type="ECO:0000313" key="1">
    <source>
        <dbReference type="EMBL" id="AOJ01177.1"/>
    </source>
</evidence>
<reference evidence="1 2" key="1">
    <citation type="submission" date="2015-12" db="EMBL/GenBank/DDBJ databases">
        <title>Diversity of Burkholderia near neighbor genomes.</title>
        <authorList>
            <person name="Sahl J."/>
            <person name="Wagner D."/>
            <person name="Keim P."/>
        </authorList>
    </citation>
    <scope>NUCLEOTIDE SEQUENCE [LARGE SCALE GENOMIC DNA]</scope>
    <source>
        <strain evidence="1 2">BDU6</strain>
    </source>
</reference>
<proteinExistence type="predicted"/>
<dbReference type="AlphaFoldDB" id="A0A1B4FC18"/>
<dbReference type="EMBL" id="CP013386">
    <property type="protein sequence ID" value="AOJ01177.1"/>
    <property type="molecule type" value="Genomic_DNA"/>
</dbReference>